<accession>A0ABQ8U2Q0</accession>
<evidence type="ECO:0000313" key="2">
    <source>
        <dbReference type="Proteomes" id="UP001148838"/>
    </source>
</evidence>
<organism evidence="1 2">
    <name type="scientific">Periplaneta americana</name>
    <name type="common">American cockroach</name>
    <name type="synonym">Blatta americana</name>
    <dbReference type="NCBI Taxonomy" id="6978"/>
    <lineage>
        <taxon>Eukaryota</taxon>
        <taxon>Metazoa</taxon>
        <taxon>Ecdysozoa</taxon>
        <taxon>Arthropoda</taxon>
        <taxon>Hexapoda</taxon>
        <taxon>Insecta</taxon>
        <taxon>Pterygota</taxon>
        <taxon>Neoptera</taxon>
        <taxon>Polyneoptera</taxon>
        <taxon>Dictyoptera</taxon>
        <taxon>Blattodea</taxon>
        <taxon>Blattoidea</taxon>
        <taxon>Blattidae</taxon>
        <taxon>Blattinae</taxon>
        <taxon>Periplaneta</taxon>
    </lineage>
</organism>
<comment type="caution">
    <text evidence="1">The sequence shown here is derived from an EMBL/GenBank/DDBJ whole genome shotgun (WGS) entry which is preliminary data.</text>
</comment>
<name>A0ABQ8U2Q0_PERAM</name>
<dbReference type="EMBL" id="JAJSOF020000001">
    <property type="protein sequence ID" value="KAJ4451834.1"/>
    <property type="molecule type" value="Genomic_DNA"/>
</dbReference>
<sequence>MANRRDMRQRVIALVEAGYGARSAGRLVGIPGSTAARRYGMFPPKHKIARNGSILKTGTFHWNTLYVKKMYLLLSLLPKSSPMTDQFLGDTGTRNGCSASITALSRSGLDVTRLWNKF</sequence>
<protein>
    <submittedName>
        <fullName evidence="1">Uncharacterized protein</fullName>
    </submittedName>
</protein>
<gene>
    <name evidence="1" type="ORF">ANN_03312</name>
</gene>
<proteinExistence type="predicted"/>
<reference evidence="1 2" key="1">
    <citation type="journal article" date="2022" name="Allergy">
        <title>Genome assembly and annotation of Periplaneta americana reveal a comprehensive cockroach allergen profile.</title>
        <authorList>
            <person name="Wang L."/>
            <person name="Xiong Q."/>
            <person name="Saelim N."/>
            <person name="Wang L."/>
            <person name="Nong W."/>
            <person name="Wan A.T."/>
            <person name="Shi M."/>
            <person name="Liu X."/>
            <person name="Cao Q."/>
            <person name="Hui J.H.L."/>
            <person name="Sookrung N."/>
            <person name="Leung T.F."/>
            <person name="Tungtrongchitr A."/>
            <person name="Tsui S.K.W."/>
        </authorList>
    </citation>
    <scope>NUCLEOTIDE SEQUENCE [LARGE SCALE GENOMIC DNA]</scope>
    <source>
        <strain evidence="1">PWHHKU_190912</strain>
    </source>
</reference>
<keyword evidence="2" id="KW-1185">Reference proteome</keyword>
<evidence type="ECO:0000313" key="1">
    <source>
        <dbReference type="EMBL" id="KAJ4451834.1"/>
    </source>
</evidence>
<dbReference type="Proteomes" id="UP001148838">
    <property type="component" value="Unassembled WGS sequence"/>
</dbReference>